<dbReference type="AlphaFoldDB" id="A0A8T4GWF8"/>
<dbReference type="RefSeq" id="WP_209489413.1">
    <property type="nucleotide sequence ID" value="NZ_JAGGLC010000001.1"/>
</dbReference>
<keyword evidence="2" id="KW-1185">Reference proteome</keyword>
<evidence type="ECO:0000313" key="1">
    <source>
        <dbReference type="EMBL" id="MBP1985638.1"/>
    </source>
</evidence>
<dbReference type="Proteomes" id="UP000823736">
    <property type="component" value="Unassembled WGS sequence"/>
</dbReference>
<dbReference type="InterPro" id="IPR055945">
    <property type="entry name" value="DUF7523"/>
</dbReference>
<protein>
    <submittedName>
        <fullName evidence="1">Uncharacterized protein</fullName>
    </submittedName>
</protein>
<evidence type="ECO:0000313" key="2">
    <source>
        <dbReference type="Proteomes" id="UP000823736"/>
    </source>
</evidence>
<gene>
    <name evidence="1" type="ORF">J2753_000111</name>
</gene>
<name>A0A8T4GWF8_9EURY</name>
<organism evidence="1 2">
    <name type="scientific">Halolamina salifodinae</name>
    <dbReference type="NCBI Taxonomy" id="1202767"/>
    <lineage>
        <taxon>Archaea</taxon>
        <taxon>Methanobacteriati</taxon>
        <taxon>Methanobacteriota</taxon>
        <taxon>Stenosarchaea group</taxon>
        <taxon>Halobacteria</taxon>
        <taxon>Halobacteriales</taxon>
        <taxon>Haloferacaceae</taxon>
    </lineage>
</organism>
<accession>A0A8T4GWF8</accession>
<comment type="caution">
    <text evidence="1">The sequence shown here is derived from an EMBL/GenBank/DDBJ whole genome shotgun (WGS) entry which is preliminary data.</text>
</comment>
<dbReference type="EMBL" id="JAGGLC010000001">
    <property type="protein sequence ID" value="MBP1985638.1"/>
    <property type="molecule type" value="Genomic_DNA"/>
</dbReference>
<dbReference type="OrthoDB" id="213717at2157"/>
<dbReference type="Pfam" id="PF24367">
    <property type="entry name" value="DUF7523"/>
    <property type="match status" value="1"/>
</dbReference>
<proteinExistence type="predicted"/>
<reference evidence="1" key="1">
    <citation type="submission" date="2021-03" db="EMBL/GenBank/DDBJ databases">
        <title>Genomic Encyclopedia of Type Strains, Phase IV (KMG-IV): sequencing the most valuable type-strain genomes for metagenomic binning, comparative biology and taxonomic classification.</title>
        <authorList>
            <person name="Goeker M."/>
        </authorList>
    </citation>
    <scope>NUCLEOTIDE SEQUENCE</scope>
    <source>
        <strain evidence="1">DSM 26232</strain>
    </source>
</reference>
<sequence length="169" mass="17207">MSTAAATREAVRDHPFLLQALRAGVVNYTAAAAFLDVGETEPVATALRRFADDLPEFETRDADARVRMESGVGVIEDAESASEAGDDTEVLLSIGGAAVVPDAGSMTAVLATGDVDVAALAAVCGRLDAEDIDAEAAAVAEGTLLVVVDRRAGVSALRAVEDALANVPV</sequence>